<dbReference type="Pfam" id="PF00583">
    <property type="entry name" value="Acetyltransf_1"/>
    <property type="match status" value="1"/>
</dbReference>
<evidence type="ECO:0000256" key="3">
    <source>
        <dbReference type="ARBA" id="ARBA00022679"/>
    </source>
</evidence>
<keyword evidence="2" id="KW-0963">Cytoplasm</keyword>
<sequence length="168" mass="19546">MIERQDWHPERLVIRRMLLRDLDQVLRVEHRSFTAPWSRQAFIGELVENRLARYVVAEYDQRIAGYAGFWMIMDEGHITNIAVDPDFRGLKLGETLLKTLMSICIAAGGRKMTLEVRVSNEIAKNLYRKYGFERVGIRKGYYTDNNEDAIIMWADLPSHLAEDGEVQT</sequence>
<dbReference type="RefSeq" id="WP_134158738.1">
    <property type="nucleotide sequence ID" value="NZ_SORF01000003.1"/>
</dbReference>
<dbReference type="Gene3D" id="3.40.630.30">
    <property type="match status" value="1"/>
</dbReference>
<dbReference type="PROSITE" id="PS51186">
    <property type="entry name" value="GNAT"/>
    <property type="match status" value="1"/>
</dbReference>
<accession>A0A4R8LRA0</accession>
<dbReference type="NCBIfam" id="TIGR01575">
    <property type="entry name" value="rimI"/>
    <property type="match status" value="1"/>
</dbReference>
<evidence type="ECO:0000313" key="6">
    <source>
        <dbReference type="EMBL" id="TDY49988.1"/>
    </source>
</evidence>
<reference evidence="6 7" key="1">
    <citation type="submission" date="2019-03" db="EMBL/GenBank/DDBJ databases">
        <title>Genomic Encyclopedia of Type Strains, Phase IV (KMG-IV): sequencing the most valuable type-strain genomes for metagenomic binning, comparative biology and taxonomic classification.</title>
        <authorList>
            <person name="Goeker M."/>
        </authorList>
    </citation>
    <scope>NUCLEOTIDE SEQUENCE [LARGE SCALE GENOMIC DNA]</scope>
    <source>
        <strain evidence="6 7">DSM 17974</strain>
    </source>
</reference>
<feature type="domain" description="N-acetyltransferase" evidence="5">
    <location>
        <begin position="12"/>
        <end position="157"/>
    </location>
</feature>
<dbReference type="CDD" id="cd04301">
    <property type="entry name" value="NAT_SF"/>
    <property type="match status" value="1"/>
</dbReference>
<organism evidence="6 7">
    <name type="scientific">Alicyclobacillus sacchari</name>
    <dbReference type="NCBI Taxonomy" id="392010"/>
    <lineage>
        <taxon>Bacteria</taxon>
        <taxon>Bacillati</taxon>
        <taxon>Bacillota</taxon>
        <taxon>Bacilli</taxon>
        <taxon>Bacillales</taxon>
        <taxon>Alicyclobacillaceae</taxon>
        <taxon>Alicyclobacillus</taxon>
    </lineage>
</organism>
<dbReference type="Proteomes" id="UP000294581">
    <property type="component" value="Unassembled WGS sequence"/>
</dbReference>
<evidence type="ECO:0000313" key="7">
    <source>
        <dbReference type="Proteomes" id="UP000294581"/>
    </source>
</evidence>
<dbReference type="SUPFAM" id="SSF55729">
    <property type="entry name" value="Acyl-CoA N-acyltransferases (Nat)"/>
    <property type="match status" value="1"/>
</dbReference>
<evidence type="ECO:0000256" key="1">
    <source>
        <dbReference type="ARBA" id="ARBA00005395"/>
    </source>
</evidence>
<evidence type="ECO:0000256" key="4">
    <source>
        <dbReference type="ARBA" id="ARBA00023315"/>
    </source>
</evidence>
<dbReference type="InterPro" id="IPR016181">
    <property type="entry name" value="Acyl_CoA_acyltransferase"/>
</dbReference>
<dbReference type="PANTHER" id="PTHR43420:SF44">
    <property type="entry name" value="ACETYLTRANSFERASE YPEA"/>
    <property type="match status" value="1"/>
</dbReference>
<name>A0A4R8LRA0_9BACL</name>
<keyword evidence="3 6" id="KW-0808">Transferase</keyword>
<dbReference type="OrthoDB" id="9794566at2"/>
<dbReference type="InterPro" id="IPR000182">
    <property type="entry name" value="GNAT_dom"/>
</dbReference>
<dbReference type="PANTHER" id="PTHR43420">
    <property type="entry name" value="ACETYLTRANSFERASE"/>
    <property type="match status" value="1"/>
</dbReference>
<dbReference type="EMBL" id="SORF01000003">
    <property type="protein sequence ID" value="TDY49988.1"/>
    <property type="molecule type" value="Genomic_DNA"/>
</dbReference>
<dbReference type="AlphaFoldDB" id="A0A4R8LRA0"/>
<gene>
    <name evidence="6" type="ORF">C7445_10331</name>
</gene>
<evidence type="ECO:0000259" key="5">
    <source>
        <dbReference type="PROSITE" id="PS51186"/>
    </source>
</evidence>
<dbReference type="InterPro" id="IPR006464">
    <property type="entry name" value="AcTrfase_RimI/Ard1"/>
</dbReference>
<dbReference type="GO" id="GO:0008080">
    <property type="term" value="F:N-acetyltransferase activity"/>
    <property type="evidence" value="ECO:0007669"/>
    <property type="project" value="InterPro"/>
</dbReference>
<comment type="similarity">
    <text evidence="1">Belongs to the acetyltransferase family. RimI subfamily.</text>
</comment>
<protein>
    <submittedName>
        <fullName evidence="6">Ribosomal-protein-alanine N-acetyltransferase</fullName>
    </submittedName>
</protein>
<keyword evidence="4" id="KW-0012">Acyltransferase</keyword>
<proteinExistence type="inferred from homology"/>
<dbReference type="InterPro" id="IPR050680">
    <property type="entry name" value="YpeA/RimI_acetyltransf"/>
</dbReference>
<comment type="caution">
    <text evidence="6">The sequence shown here is derived from an EMBL/GenBank/DDBJ whole genome shotgun (WGS) entry which is preliminary data.</text>
</comment>
<keyword evidence="7" id="KW-1185">Reference proteome</keyword>
<evidence type="ECO:0000256" key="2">
    <source>
        <dbReference type="ARBA" id="ARBA00022490"/>
    </source>
</evidence>